<dbReference type="EMBL" id="PDNZ01000003">
    <property type="protein sequence ID" value="PWW82409.1"/>
    <property type="molecule type" value="Genomic_DNA"/>
</dbReference>
<feature type="region of interest" description="Disordered" evidence="2">
    <location>
        <begin position="184"/>
        <end position="208"/>
    </location>
</feature>
<keyword evidence="1" id="KW-0175">Coiled coil</keyword>
<gene>
    <name evidence="3" type="ORF">CR164_05255</name>
</gene>
<dbReference type="Proteomes" id="UP000246278">
    <property type="component" value="Unassembled WGS sequence"/>
</dbReference>
<dbReference type="RefSeq" id="WP_110022883.1">
    <property type="nucleotide sequence ID" value="NZ_PDNZ01000003.1"/>
</dbReference>
<evidence type="ECO:0000256" key="2">
    <source>
        <dbReference type="SAM" id="MobiDB-lite"/>
    </source>
</evidence>
<sequence length="295" mass="33146">MEISSDMVKLAESISAGYEERKKDAECRLQELEDLRKEVSDKLDSFQKQKQKMSEELQQSCKDLLDKLHMADKDLKSSVKELMDTFGTQRSERSAEQAKMLQDFRSALGDSVGKLMNDFESERGEKSAEQAKMLQEFRSALSDSVKGMLNAFEADHQSMKKMQGEFLSSMRNELQQGREALRNARKGDGGNTATAMEKTDKKKVDAVKSPEVAVQEAASVAKTENPVQAVEEKKDAVSENLEEQVLGFISSHPEGVRVKDMEGPLGANRMRLGVIAKKLYEGNKVKKEDNFYFPL</sequence>
<feature type="coiled-coil region" evidence="1">
    <location>
        <begin position="15"/>
        <end position="63"/>
    </location>
</feature>
<name>A0A317T6S0_9CHLB</name>
<comment type="caution">
    <text evidence="3">The sequence shown here is derived from an EMBL/GenBank/DDBJ whole genome shotgun (WGS) entry which is preliminary data.</text>
</comment>
<protein>
    <submittedName>
        <fullName evidence="3">Uncharacterized protein</fullName>
    </submittedName>
</protein>
<reference evidence="4" key="1">
    <citation type="submission" date="2017-10" db="EMBL/GenBank/DDBJ databases">
        <authorList>
            <person name="Gaisin V.A."/>
            <person name="Rysina M.S."/>
            <person name="Grouzdev D.S."/>
        </authorList>
    </citation>
    <scope>NUCLEOTIDE SEQUENCE [LARGE SCALE GENOMIC DNA]</scope>
    <source>
        <strain evidence="4">V1</strain>
    </source>
</reference>
<accession>A0A317T6S0</accession>
<evidence type="ECO:0000313" key="4">
    <source>
        <dbReference type="Proteomes" id="UP000246278"/>
    </source>
</evidence>
<keyword evidence="4" id="KW-1185">Reference proteome</keyword>
<feature type="compositionally biased region" description="Basic and acidic residues" evidence="2">
    <location>
        <begin position="197"/>
        <end position="208"/>
    </location>
</feature>
<dbReference type="OrthoDB" id="1441367at2"/>
<organism evidence="3 4">
    <name type="scientific">Prosthecochloris marina</name>
    <dbReference type="NCBI Taxonomy" id="2017681"/>
    <lineage>
        <taxon>Bacteria</taxon>
        <taxon>Pseudomonadati</taxon>
        <taxon>Chlorobiota</taxon>
        <taxon>Chlorobiia</taxon>
        <taxon>Chlorobiales</taxon>
        <taxon>Chlorobiaceae</taxon>
        <taxon>Prosthecochloris</taxon>
    </lineage>
</organism>
<evidence type="ECO:0000256" key="1">
    <source>
        <dbReference type="SAM" id="Coils"/>
    </source>
</evidence>
<proteinExistence type="predicted"/>
<evidence type="ECO:0000313" key="3">
    <source>
        <dbReference type="EMBL" id="PWW82409.1"/>
    </source>
</evidence>
<dbReference type="AlphaFoldDB" id="A0A317T6S0"/>